<dbReference type="Proteomes" id="UP000016933">
    <property type="component" value="Unassembled WGS sequence"/>
</dbReference>
<organism evidence="1 2">
    <name type="scientific">Dothistroma septosporum (strain NZE10 / CBS 128990)</name>
    <name type="common">Red band needle blight fungus</name>
    <name type="synonym">Mycosphaerella pini</name>
    <dbReference type="NCBI Taxonomy" id="675120"/>
    <lineage>
        <taxon>Eukaryota</taxon>
        <taxon>Fungi</taxon>
        <taxon>Dikarya</taxon>
        <taxon>Ascomycota</taxon>
        <taxon>Pezizomycotina</taxon>
        <taxon>Dothideomycetes</taxon>
        <taxon>Dothideomycetidae</taxon>
        <taxon>Mycosphaerellales</taxon>
        <taxon>Mycosphaerellaceae</taxon>
        <taxon>Dothistroma</taxon>
    </lineage>
</organism>
<reference evidence="2" key="1">
    <citation type="journal article" date="2012" name="PLoS Genet.">
        <title>The genomes of the fungal plant pathogens Cladosporium fulvum and Dothistroma septosporum reveal adaptation to different hosts and lifestyles but also signatures of common ancestry.</title>
        <authorList>
            <person name="de Wit P.J.G.M."/>
            <person name="van der Burgt A."/>
            <person name="Oekmen B."/>
            <person name="Stergiopoulos I."/>
            <person name="Abd-Elsalam K.A."/>
            <person name="Aerts A.L."/>
            <person name="Bahkali A.H."/>
            <person name="Beenen H.G."/>
            <person name="Chettri P."/>
            <person name="Cox M.P."/>
            <person name="Datema E."/>
            <person name="de Vries R.P."/>
            <person name="Dhillon B."/>
            <person name="Ganley A.R."/>
            <person name="Griffiths S.A."/>
            <person name="Guo Y."/>
            <person name="Hamelin R.C."/>
            <person name="Henrissat B."/>
            <person name="Kabir M.S."/>
            <person name="Jashni M.K."/>
            <person name="Kema G."/>
            <person name="Klaubauf S."/>
            <person name="Lapidus A."/>
            <person name="Levasseur A."/>
            <person name="Lindquist E."/>
            <person name="Mehrabi R."/>
            <person name="Ohm R.A."/>
            <person name="Owen T.J."/>
            <person name="Salamov A."/>
            <person name="Schwelm A."/>
            <person name="Schijlen E."/>
            <person name="Sun H."/>
            <person name="van den Burg H.A."/>
            <person name="van Ham R.C.H.J."/>
            <person name="Zhang S."/>
            <person name="Goodwin S.B."/>
            <person name="Grigoriev I.V."/>
            <person name="Collemare J."/>
            <person name="Bradshaw R.E."/>
        </authorList>
    </citation>
    <scope>NUCLEOTIDE SEQUENCE [LARGE SCALE GENOMIC DNA]</scope>
    <source>
        <strain evidence="2">NZE10 / CBS 128990</strain>
    </source>
</reference>
<accession>N1PI37</accession>
<proteinExistence type="predicted"/>
<evidence type="ECO:0008006" key="3">
    <source>
        <dbReference type="Google" id="ProtNLM"/>
    </source>
</evidence>
<reference evidence="1 2" key="2">
    <citation type="journal article" date="2012" name="PLoS Pathog.">
        <title>Diverse lifestyles and strategies of plant pathogenesis encoded in the genomes of eighteen Dothideomycetes fungi.</title>
        <authorList>
            <person name="Ohm R.A."/>
            <person name="Feau N."/>
            <person name="Henrissat B."/>
            <person name="Schoch C.L."/>
            <person name="Horwitz B.A."/>
            <person name="Barry K.W."/>
            <person name="Condon B.J."/>
            <person name="Copeland A.C."/>
            <person name="Dhillon B."/>
            <person name="Glaser F."/>
            <person name="Hesse C.N."/>
            <person name="Kosti I."/>
            <person name="LaButti K."/>
            <person name="Lindquist E.A."/>
            <person name="Lucas S."/>
            <person name="Salamov A.A."/>
            <person name="Bradshaw R.E."/>
            <person name="Ciuffetti L."/>
            <person name="Hamelin R.C."/>
            <person name="Kema G.H.J."/>
            <person name="Lawrence C."/>
            <person name="Scott J.A."/>
            <person name="Spatafora J.W."/>
            <person name="Turgeon B.G."/>
            <person name="de Wit P.J.G.M."/>
            <person name="Zhong S."/>
            <person name="Goodwin S.B."/>
            <person name="Grigoriev I.V."/>
        </authorList>
    </citation>
    <scope>NUCLEOTIDE SEQUENCE [LARGE SCALE GENOMIC DNA]</scope>
    <source>
        <strain evidence="2">NZE10 / CBS 128990</strain>
    </source>
</reference>
<name>N1PI37_DOTSN</name>
<protein>
    <recommendedName>
        <fullName evidence="3">F-box domain-containing protein</fullName>
    </recommendedName>
</protein>
<gene>
    <name evidence="1" type="ORF">DOTSEDRAFT_27571</name>
</gene>
<dbReference type="HOGENOM" id="CLU_1402403_0_0_1"/>
<evidence type="ECO:0000313" key="2">
    <source>
        <dbReference type="Proteomes" id="UP000016933"/>
    </source>
</evidence>
<dbReference type="AlphaFoldDB" id="N1PI37"/>
<dbReference type="STRING" id="675120.N1PI37"/>
<evidence type="ECO:0000313" key="1">
    <source>
        <dbReference type="EMBL" id="EME40986.1"/>
    </source>
</evidence>
<keyword evidence="2" id="KW-1185">Reference proteome</keyword>
<dbReference type="EMBL" id="KB446543">
    <property type="protein sequence ID" value="EME40986.1"/>
    <property type="molecule type" value="Genomic_DNA"/>
</dbReference>
<sequence length="194" mass="22764">MSAAKQVLGTTELLEMILLDLDINILPLSHRTCKKFNHTIADTNKLQRKFWFKADPNHASNLHHRGGNSAGFTINSLFCRYIPFQRETWRKGPALRTRVSEYSTWFHYLPPPPTHAVLEGTRDILHKKVGSWQRMILRNPQDENVDILWYCYQDHCGKRIRLRKEVTMSGPCTVKQFIADVRAAEEKEAYYTYW</sequence>